<reference evidence="2" key="1">
    <citation type="submission" date="2022-11" db="UniProtKB">
        <authorList>
            <consortium name="WormBaseParasite"/>
        </authorList>
    </citation>
    <scope>IDENTIFICATION</scope>
</reference>
<proteinExistence type="predicted"/>
<dbReference type="WBParaSite" id="nRc.2.0.1.t18901-RA">
    <property type="protein sequence ID" value="nRc.2.0.1.t18901-RA"/>
    <property type="gene ID" value="nRc.2.0.1.g18901"/>
</dbReference>
<accession>A0A915IXH6</accession>
<evidence type="ECO:0000313" key="1">
    <source>
        <dbReference type="Proteomes" id="UP000887565"/>
    </source>
</evidence>
<sequence>MDQMVLGGAAMNIGGSGNLTGLLDHHLSAGSGDMTQVDINDLLQQIISITDQSLDEAQQR</sequence>
<dbReference type="AlphaFoldDB" id="A0A915IXH6"/>
<dbReference type="Proteomes" id="UP000887565">
    <property type="component" value="Unplaced"/>
</dbReference>
<protein>
    <submittedName>
        <fullName evidence="2">Uncharacterized protein</fullName>
    </submittedName>
</protein>
<organism evidence="1 2">
    <name type="scientific">Romanomermis culicivorax</name>
    <name type="common">Nematode worm</name>
    <dbReference type="NCBI Taxonomy" id="13658"/>
    <lineage>
        <taxon>Eukaryota</taxon>
        <taxon>Metazoa</taxon>
        <taxon>Ecdysozoa</taxon>
        <taxon>Nematoda</taxon>
        <taxon>Enoplea</taxon>
        <taxon>Dorylaimia</taxon>
        <taxon>Mermithida</taxon>
        <taxon>Mermithoidea</taxon>
        <taxon>Mermithidae</taxon>
        <taxon>Romanomermis</taxon>
    </lineage>
</organism>
<name>A0A915IXH6_ROMCU</name>
<keyword evidence="1" id="KW-1185">Reference proteome</keyword>
<evidence type="ECO:0000313" key="2">
    <source>
        <dbReference type="WBParaSite" id="nRc.2.0.1.t18901-RA"/>
    </source>
</evidence>